<dbReference type="OrthoDB" id="5920456at2759"/>
<comment type="caution">
    <text evidence="1">The sequence shown here is derived from an EMBL/GenBank/DDBJ whole genome shotgun (WGS) entry which is preliminary data.</text>
</comment>
<dbReference type="AlphaFoldDB" id="A0A0V1GY40"/>
<name>A0A0V1GY40_9BILA</name>
<reference evidence="1 2" key="1">
    <citation type="submission" date="2015-01" db="EMBL/GenBank/DDBJ databases">
        <title>Evolution of Trichinella species and genotypes.</title>
        <authorList>
            <person name="Korhonen P.K."/>
            <person name="Edoardo P."/>
            <person name="Giuseppe L.R."/>
            <person name="Gasser R.B."/>
        </authorList>
    </citation>
    <scope>NUCLEOTIDE SEQUENCE [LARGE SCALE GENOMIC DNA]</scope>
    <source>
        <strain evidence="1">ISS1029</strain>
    </source>
</reference>
<dbReference type="EMBL" id="JYDP01000199">
    <property type="protein sequence ID" value="KRZ03249.1"/>
    <property type="molecule type" value="Genomic_DNA"/>
</dbReference>
<protein>
    <submittedName>
        <fullName evidence="1">Uncharacterized protein</fullName>
    </submittedName>
</protein>
<keyword evidence="2" id="KW-1185">Reference proteome</keyword>
<accession>A0A0V1GY40</accession>
<evidence type="ECO:0000313" key="1">
    <source>
        <dbReference type="EMBL" id="KRZ03249.1"/>
    </source>
</evidence>
<evidence type="ECO:0000313" key="2">
    <source>
        <dbReference type="Proteomes" id="UP000055024"/>
    </source>
</evidence>
<proteinExistence type="predicted"/>
<gene>
    <name evidence="1" type="ORF">T11_3827</name>
</gene>
<dbReference type="Proteomes" id="UP000055024">
    <property type="component" value="Unassembled WGS sequence"/>
</dbReference>
<sequence>MRNSKKTNERGSNNVNGWLLAVNYRLGCRLVVCFLRLCTLKEPPLRQKFENSRAFRLMLTELIRRRLLLLLSEDERNGNDVQFELYCKNWKPVVTVVQFSAEVEKLRCLNRLSKDNVNDKVIDKQNRRISQYFYKGGRQQWTKQLSVQM</sequence>
<organism evidence="1 2">
    <name type="scientific">Trichinella zimbabwensis</name>
    <dbReference type="NCBI Taxonomy" id="268475"/>
    <lineage>
        <taxon>Eukaryota</taxon>
        <taxon>Metazoa</taxon>
        <taxon>Ecdysozoa</taxon>
        <taxon>Nematoda</taxon>
        <taxon>Enoplea</taxon>
        <taxon>Dorylaimia</taxon>
        <taxon>Trichinellida</taxon>
        <taxon>Trichinellidae</taxon>
        <taxon>Trichinella</taxon>
    </lineage>
</organism>